<keyword evidence="9" id="KW-0130">Cell adhesion</keyword>
<dbReference type="PANTHER" id="PTHR11311:SF15">
    <property type="entry name" value="SPONDIN-2"/>
    <property type="match status" value="1"/>
</dbReference>
<dbReference type="AlphaFoldDB" id="A0A8X8BSQ1"/>
<sequence>MEKLMILYKYNQAFWIALLSVLGSICGLPVDVDPVCTAGGHAKYRLVFTGKWSQTAFPKHYPLFRPPAQWSPLIGVTHSSDYHIWRRNEFASTGVREFSEKGEAWTLMKEVEAAGEKIQSVYGIFSAPAISTGTGHTSHEFEVFARHSLLSFIIRIVPSPDWFVGVDSLNLCDGDHWKEQLSVDLYPYDAGTDSGFTFSSPNFATIPQDKITEITSSVPSHPANSFFYPRLKHLPAIAKVTITKLKERHIISLTTILSQSNLIPTGNEIDDSLADTPLDCEVSTWSSWGLCKGTCGQTGTKYRTRYIRLHPANNGEPCPNLEDTKDCYFHVEQLDANKQNFHSSKSTLGMVLTVRDPNHDRVHLDIQIGKYEIGESVPGTKDAMHNARDDMQHILEQLQQINKQQNYQREREETFRQISESTNSNILWWAAVQTTILLIVGIWQTKQLKDFLIEKKLVLPRRRCFILQGTLDIIKRSHHTWLDGNSGLYRELRRTAARALRADKEAFVRGICEQVAHHLWSSDPRPVNRGIEAVRISKSVPQRVAVRVGDGMGLMDDAAFVTHWAGYFDQLFKTDPPAITLDISSSTVLEADPPDSCEPRNITKILQVVNQLRVGKAAGICCIWGEHL</sequence>
<keyword evidence="10" id="KW-1015">Disulfide bond</keyword>
<feature type="chain" id="PRO_5036487165" description="Spondin-2" evidence="15">
    <location>
        <begin position="28"/>
        <end position="628"/>
    </location>
</feature>
<dbReference type="PANTHER" id="PTHR11311">
    <property type="entry name" value="SPONDIN"/>
    <property type="match status" value="1"/>
</dbReference>
<evidence type="ECO:0000313" key="17">
    <source>
        <dbReference type="EMBL" id="KAG2465599.1"/>
    </source>
</evidence>
<evidence type="ECO:0000256" key="5">
    <source>
        <dbReference type="ARBA" id="ARBA00022723"/>
    </source>
</evidence>
<dbReference type="FunFam" id="2.20.100.10:FF:000037">
    <property type="entry name" value="Spondin 2"/>
    <property type="match status" value="1"/>
</dbReference>
<dbReference type="InterPro" id="IPR044004">
    <property type="entry name" value="TSP1_spondin_dom"/>
</dbReference>
<dbReference type="InterPro" id="IPR036383">
    <property type="entry name" value="TSP1_rpt_sf"/>
</dbReference>
<evidence type="ECO:0000256" key="12">
    <source>
        <dbReference type="ARBA" id="ARBA00062529"/>
    </source>
</evidence>
<comment type="subunit">
    <text evidence="12">Monomer. Interacts with integrin.</text>
</comment>
<evidence type="ECO:0000256" key="6">
    <source>
        <dbReference type="ARBA" id="ARBA00022729"/>
    </source>
</evidence>
<keyword evidence="18" id="KW-1185">Reference proteome</keyword>
<dbReference type="Pfam" id="PF06468">
    <property type="entry name" value="Spond_N"/>
    <property type="match status" value="1"/>
</dbReference>
<evidence type="ECO:0000256" key="13">
    <source>
        <dbReference type="ARBA" id="ARBA00069886"/>
    </source>
</evidence>
<evidence type="ECO:0000256" key="3">
    <source>
        <dbReference type="ARBA" id="ARBA00022530"/>
    </source>
</evidence>
<evidence type="ECO:0000256" key="7">
    <source>
        <dbReference type="ARBA" id="ARBA00022837"/>
    </source>
</evidence>
<keyword evidence="3" id="KW-0272">Extracellular matrix</keyword>
<dbReference type="Pfam" id="PF19028">
    <property type="entry name" value="TSP1_spondin"/>
    <property type="match status" value="1"/>
</dbReference>
<dbReference type="Pfam" id="PF01105">
    <property type="entry name" value="EMP24_GP25L"/>
    <property type="match status" value="1"/>
</dbReference>
<gene>
    <name evidence="17" type="primary">Spon2_1</name>
    <name evidence="17" type="ORF">GTO96_0016910</name>
</gene>
<keyword evidence="6 15" id="KW-0732">Signal</keyword>
<dbReference type="FunFam" id="2.60.40.2130:FF:000003">
    <property type="entry name" value="Spondin 2"/>
    <property type="match status" value="1"/>
</dbReference>
<dbReference type="NCBIfam" id="NF038123">
    <property type="entry name" value="NF038123_dom"/>
    <property type="match status" value="1"/>
</dbReference>
<keyword evidence="5" id="KW-0479">Metal-binding</keyword>
<keyword evidence="11" id="KW-0325">Glycoprotein</keyword>
<comment type="subcellular location">
    <subcellularLocation>
        <location evidence="1">Secreted</location>
        <location evidence="1">Extracellular space</location>
        <location evidence="1">Extracellular matrix</location>
    </subcellularLocation>
</comment>
<evidence type="ECO:0000256" key="10">
    <source>
        <dbReference type="ARBA" id="ARBA00023157"/>
    </source>
</evidence>
<feature type="non-terminal residue" evidence="17">
    <location>
        <position position="1"/>
    </location>
</feature>
<keyword evidence="8" id="KW-0391">Immunity</keyword>
<comment type="caution">
    <text evidence="17">The sequence shown here is derived from an EMBL/GenBank/DDBJ whole genome shotgun (WGS) entry which is preliminary data.</text>
</comment>
<evidence type="ECO:0000256" key="9">
    <source>
        <dbReference type="ARBA" id="ARBA00022889"/>
    </source>
</evidence>
<protein>
    <recommendedName>
        <fullName evidence="13">Spondin-2</fullName>
    </recommendedName>
    <alternativeName>
        <fullName evidence="14">Mindin</fullName>
    </alternativeName>
</protein>
<feature type="non-terminal residue" evidence="17">
    <location>
        <position position="628"/>
    </location>
</feature>
<dbReference type="SMART" id="SM01190">
    <property type="entry name" value="EMP24_GP25L"/>
    <property type="match status" value="1"/>
</dbReference>
<dbReference type="GO" id="GO:0031012">
    <property type="term" value="C:extracellular matrix"/>
    <property type="evidence" value="ECO:0007669"/>
    <property type="project" value="TreeGrafter"/>
</dbReference>
<evidence type="ECO:0000256" key="2">
    <source>
        <dbReference type="ARBA" id="ARBA00022525"/>
    </source>
</evidence>
<reference evidence="17 18" key="1">
    <citation type="journal article" date="2021" name="Cell">
        <title>Tracing the genetic footprints of vertebrate landing in non-teleost ray-finned fishes.</title>
        <authorList>
            <person name="Bi X."/>
            <person name="Wang K."/>
            <person name="Yang L."/>
            <person name="Pan H."/>
            <person name="Jiang H."/>
            <person name="Wei Q."/>
            <person name="Fang M."/>
            <person name="Yu H."/>
            <person name="Zhu C."/>
            <person name="Cai Y."/>
            <person name="He Y."/>
            <person name="Gan X."/>
            <person name="Zeng H."/>
            <person name="Yu D."/>
            <person name="Zhu Y."/>
            <person name="Jiang H."/>
            <person name="Qiu Q."/>
            <person name="Yang H."/>
            <person name="Zhang Y.E."/>
            <person name="Wang W."/>
            <person name="Zhu M."/>
            <person name="He S."/>
            <person name="Zhang G."/>
        </authorList>
    </citation>
    <scope>NUCLEOTIDE SEQUENCE [LARGE SCALE GENOMIC DNA]</scope>
    <source>
        <strain evidence="17">Bchr_013</strain>
    </source>
</reference>
<keyword evidence="4" id="KW-0399">Innate immunity</keyword>
<feature type="signal peptide" evidence="15">
    <location>
        <begin position="1"/>
        <end position="27"/>
    </location>
</feature>
<keyword evidence="7" id="KW-0106">Calcium</keyword>
<evidence type="ECO:0000256" key="8">
    <source>
        <dbReference type="ARBA" id="ARBA00022859"/>
    </source>
</evidence>
<feature type="domain" description="Spondin" evidence="16">
    <location>
        <begin position="32"/>
        <end position="222"/>
    </location>
</feature>
<dbReference type="InterPro" id="IPR000884">
    <property type="entry name" value="TSP1_rpt"/>
</dbReference>
<dbReference type="InterPro" id="IPR009465">
    <property type="entry name" value="Spondin_N"/>
</dbReference>
<dbReference type="InterPro" id="IPR051418">
    <property type="entry name" value="Spondin/Thrombospondin_T1"/>
</dbReference>
<dbReference type="PROSITE" id="PS51020">
    <property type="entry name" value="SPONDIN"/>
    <property type="match status" value="1"/>
</dbReference>
<dbReference type="GO" id="GO:0045087">
    <property type="term" value="P:innate immune response"/>
    <property type="evidence" value="ECO:0007669"/>
    <property type="project" value="UniProtKB-KW"/>
</dbReference>
<keyword evidence="2" id="KW-0964">Secreted</keyword>
<evidence type="ECO:0000256" key="1">
    <source>
        <dbReference type="ARBA" id="ARBA00004498"/>
    </source>
</evidence>
<dbReference type="GO" id="GO:0046872">
    <property type="term" value="F:metal ion binding"/>
    <property type="evidence" value="ECO:0007669"/>
    <property type="project" value="UniProtKB-KW"/>
</dbReference>
<dbReference type="GO" id="GO:0007155">
    <property type="term" value="P:cell adhesion"/>
    <property type="evidence" value="ECO:0007669"/>
    <property type="project" value="UniProtKB-KW"/>
</dbReference>
<dbReference type="Proteomes" id="UP000886611">
    <property type="component" value="Unassembled WGS sequence"/>
</dbReference>
<dbReference type="InterPro" id="IPR009038">
    <property type="entry name" value="GOLD_dom"/>
</dbReference>
<evidence type="ECO:0000256" key="14">
    <source>
        <dbReference type="ARBA" id="ARBA00074997"/>
    </source>
</evidence>
<name>A0A8X8BSQ1_POLSE</name>
<dbReference type="Gene3D" id="2.60.40.2130">
    <property type="entry name" value="F-spondin domain"/>
    <property type="match status" value="1"/>
</dbReference>
<dbReference type="EMBL" id="JAATIS010001721">
    <property type="protein sequence ID" value="KAG2465599.1"/>
    <property type="molecule type" value="Genomic_DNA"/>
</dbReference>
<accession>A0A8X8BSQ1</accession>
<dbReference type="SUPFAM" id="SSF82895">
    <property type="entry name" value="TSP-1 type 1 repeat"/>
    <property type="match status" value="1"/>
</dbReference>
<evidence type="ECO:0000256" key="4">
    <source>
        <dbReference type="ARBA" id="ARBA00022588"/>
    </source>
</evidence>
<dbReference type="Gene3D" id="2.20.100.10">
    <property type="entry name" value="Thrombospondin type-1 (TSP1) repeat"/>
    <property type="match status" value="1"/>
</dbReference>
<evidence type="ECO:0000256" key="11">
    <source>
        <dbReference type="ARBA" id="ARBA00023180"/>
    </source>
</evidence>
<evidence type="ECO:0000313" key="18">
    <source>
        <dbReference type="Proteomes" id="UP000886611"/>
    </source>
</evidence>
<dbReference type="PROSITE" id="PS50092">
    <property type="entry name" value="TSP1"/>
    <property type="match status" value="1"/>
</dbReference>
<dbReference type="SMART" id="SM00209">
    <property type="entry name" value="TSP1"/>
    <property type="match status" value="1"/>
</dbReference>
<proteinExistence type="predicted"/>
<evidence type="ECO:0000259" key="16">
    <source>
        <dbReference type="PROSITE" id="PS51020"/>
    </source>
</evidence>
<evidence type="ECO:0000256" key="15">
    <source>
        <dbReference type="SAM" id="SignalP"/>
    </source>
</evidence>
<dbReference type="InterPro" id="IPR038678">
    <property type="entry name" value="Spondin_N_sf"/>
</dbReference>
<organism evidence="17 18">
    <name type="scientific">Polypterus senegalus</name>
    <name type="common">Senegal bichir</name>
    <dbReference type="NCBI Taxonomy" id="55291"/>
    <lineage>
        <taxon>Eukaryota</taxon>
        <taxon>Metazoa</taxon>
        <taxon>Chordata</taxon>
        <taxon>Craniata</taxon>
        <taxon>Vertebrata</taxon>
        <taxon>Euteleostomi</taxon>
        <taxon>Actinopterygii</taxon>
        <taxon>Polypteriformes</taxon>
        <taxon>Polypteridae</taxon>
        <taxon>Polypterus</taxon>
    </lineage>
</organism>